<dbReference type="PANTHER" id="PTHR24403">
    <property type="entry name" value="ZINC FINGER PROTEIN"/>
    <property type="match status" value="1"/>
</dbReference>
<feature type="region of interest" description="Disordered" evidence="6">
    <location>
        <begin position="335"/>
        <end position="363"/>
    </location>
</feature>
<evidence type="ECO:0000256" key="2">
    <source>
        <dbReference type="ARBA" id="ARBA00022737"/>
    </source>
</evidence>
<dbReference type="InterPro" id="IPR013087">
    <property type="entry name" value="Znf_C2H2_type"/>
</dbReference>
<dbReference type="AlphaFoldDB" id="A0A0D7B8U4"/>
<evidence type="ECO:0000256" key="1">
    <source>
        <dbReference type="ARBA" id="ARBA00022723"/>
    </source>
</evidence>
<organism evidence="8 9">
    <name type="scientific">Cylindrobasidium torrendii FP15055 ss-10</name>
    <dbReference type="NCBI Taxonomy" id="1314674"/>
    <lineage>
        <taxon>Eukaryota</taxon>
        <taxon>Fungi</taxon>
        <taxon>Dikarya</taxon>
        <taxon>Basidiomycota</taxon>
        <taxon>Agaricomycotina</taxon>
        <taxon>Agaricomycetes</taxon>
        <taxon>Agaricomycetidae</taxon>
        <taxon>Agaricales</taxon>
        <taxon>Marasmiineae</taxon>
        <taxon>Physalacriaceae</taxon>
        <taxon>Cylindrobasidium</taxon>
    </lineage>
</organism>
<evidence type="ECO:0000313" key="8">
    <source>
        <dbReference type="EMBL" id="KIY66599.1"/>
    </source>
</evidence>
<accession>A0A0D7B8U4</accession>
<evidence type="ECO:0000256" key="4">
    <source>
        <dbReference type="ARBA" id="ARBA00022833"/>
    </source>
</evidence>
<gene>
    <name evidence="8" type="ORF">CYLTODRAFT_27131</name>
</gene>
<sequence length="427" mass="46848">MSASAKRLHCTNPGCDYTAKRPSILAAHVNSHALTFACHWPSCTSSFTSSSERSTHFGIHTKDKKSLCKWEGCGYKTAHRYNLKRHVMRHDGARPHICTAAKTCDLLSFATLEGLEQHRKDSHPQDQEEEEDVDFNAGEQDLLVTSQPVASTSRNQDSTHATDASVSRKPTLTSFSTSAMDTSTAASTSNNPDAPPKPRRQRCSQLHCPFTTRDAARLAKHSTRHTAVLPFLCLEKKCLAAFATATEEEQHGRTVHKRTAEPKAVSKKRKRKQDDDDKEREFIDLTQGNEVDDSDITPVTPAPKRRKIEGLMTPPATEVPRKRKGKEREVVLTAKDKGKGKERAVSPSVSVSSFHAEESSSMRATTFHVGTASSSTYAMPASSNIASASTNAIASSSKLPTRKAGPFELLRERESAVGIGKKRKLGE</sequence>
<evidence type="ECO:0000256" key="5">
    <source>
        <dbReference type="PROSITE-ProRule" id="PRU00042"/>
    </source>
</evidence>
<dbReference type="PROSITE" id="PS50157">
    <property type="entry name" value="ZINC_FINGER_C2H2_2"/>
    <property type="match status" value="2"/>
</dbReference>
<feature type="compositionally biased region" description="Basic and acidic residues" evidence="6">
    <location>
        <begin position="335"/>
        <end position="344"/>
    </location>
</feature>
<keyword evidence="1" id="KW-0479">Metal-binding</keyword>
<keyword evidence="4" id="KW-0862">Zinc</keyword>
<keyword evidence="2" id="KW-0677">Repeat</keyword>
<dbReference type="PANTHER" id="PTHR24403:SF67">
    <property type="entry name" value="FI01116P-RELATED"/>
    <property type="match status" value="1"/>
</dbReference>
<dbReference type="STRING" id="1314674.A0A0D7B8U4"/>
<reference evidence="8 9" key="1">
    <citation type="journal article" date="2015" name="Fungal Genet. Biol.">
        <title>Evolution of novel wood decay mechanisms in Agaricales revealed by the genome sequences of Fistulina hepatica and Cylindrobasidium torrendii.</title>
        <authorList>
            <person name="Floudas D."/>
            <person name="Held B.W."/>
            <person name="Riley R."/>
            <person name="Nagy L.G."/>
            <person name="Koehler G."/>
            <person name="Ransdell A.S."/>
            <person name="Younus H."/>
            <person name="Chow J."/>
            <person name="Chiniquy J."/>
            <person name="Lipzen A."/>
            <person name="Tritt A."/>
            <person name="Sun H."/>
            <person name="Haridas S."/>
            <person name="LaButti K."/>
            <person name="Ohm R.A."/>
            <person name="Kues U."/>
            <person name="Blanchette R.A."/>
            <person name="Grigoriev I.V."/>
            <person name="Minto R.E."/>
            <person name="Hibbett D.S."/>
        </authorList>
    </citation>
    <scope>NUCLEOTIDE SEQUENCE [LARGE SCALE GENOMIC DNA]</scope>
    <source>
        <strain evidence="8 9">FP15055 ss-10</strain>
    </source>
</reference>
<protein>
    <recommendedName>
        <fullName evidence="7">C2H2-type domain-containing protein</fullName>
    </recommendedName>
</protein>
<dbReference type="InterPro" id="IPR050688">
    <property type="entry name" value="Zinc_finger/UBP_domain"/>
</dbReference>
<feature type="domain" description="C2H2-type" evidence="7">
    <location>
        <begin position="66"/>
        <end position="95"/>
    </location>
</feature>
<dbReference type="Proteomes" id="UP000054007">
    <property type="component" value="Unassembled WGS sequence"/>
</dbReference>
<feature type="compositionally biased region" description="Low complexity" evidence="6">
    <location>
        <begin position="173"/>
        <end position="189"/>
    </location>
</feature>
<keyword evidence="3 5" id="KW-0863">Zinc-finger</keyword>
<dbReference type="SMART" id="SM00355">
    <property type="entry name" value="ZnF_C2H2"/>
    <property type="match status" value="5"/>
</dbReference>
<proteinExistence type="predicted"/>
<dbReference type="SUPFAM" id="SSF57667">
    <property type="entry name" value="beta-beta-alpha zinc fingers"/>
    <property type="match status" value="1"/>
</dbReference>
<dbReference type="GO" id="GO:0010468">
    <property type="term" value="P:regulation of gene expression"/>
    <property type="evidence" value="ECO:0007669"/>
    <property type="project" value="TreeGrafter"/>
</dbReference>
<feature type="compositionally biased region" description="Polar residues" evidence="6">
    <location>
        <begin position="146"/>
        <end position="172"/>
    </location>
</feature>
<dbReference type="Gene3D" id="3.30.160.60">
    <property type="entry name" value="Classic Zinc Finger"/>
    <property type="match status" value="2"/>
</dbReference>
<evidence type="ECO:0000313" key="9">
    <source>
        <dbReference type="Proteomes" id="UP000054007"/>
    </source>
</evidence>
<dbReference type="PROSITE" id="PS00028">
    <property type="entry name" value="ZINC_FINGER_C2H2_1"/>
    <property type="match status" value="2"/>
</dbReference>
<evidence type="ECO:0000256" key="3">
    <source>
        <dbReference type="ARBA" id="ARBA00022771"/>
    </source>
</evidence>
<dbReference type="InterPro" id="IPR036236">
    <property type="entry name" value="Znf_C2H2_sf"/>
</dbReference>
<dbReference type="EMBL" id="KN880549">
    <property type="protein sequence ID" value="KIY66599.1"/>
    <property type="molecule type" value="Genomic_DNA"/>
</dbReference>
<feature type="region of interest" description="Disordered" evidence="6">
    <location>
        <begin position="146"/>
        <end position="204"/>
    </location>
</feature>
<dbReference type="GO" id="GO:0008270">
    <property type="term" value="F:zinc ion binding"/>
    <property type="evidence" value="ECO:0007669"/>
    <property type="project" value="UniProtKB-KW"/>
</dbReference>
<name>A0A0D7B8U4_9AGAR</name>
<evidence type="ECO:0000256" key="6">
    <source>
        <dbReference type="SAM" id="MobiDB-lite"/>
    </source>
</evidence>
<dbReference type="GO" id="GO:0005634">
    <property type="term" value="C:nucleus"/>
    <property type="evidence" value="ECO:0007669"/>
    <property type="project" value="TreeGrafter"/>
</dbReference>
<evidence type="ECO:0000259" key="7">
    <source>
        <dbReference type="PROSITE" id="PS50157"/>
    </source>
</evidence>
<feature type="domain" description="C2H2-type" evidence="7">
    <location>
        <begin position="36"/>
        <end position="65"/>
    </location>
</feature>
<feature type="region of interest" description="Disordered" evidence="6">
    <location>
        <begin position="247"/>
        <end position="302"/>
    </location>
</feature>
<dbReference type="OrthoDB" id="4748970at2759"/>
<feature type="compositionally biased region" description="Basic and acidic residues" evidence="6">
    <location>
        <begin position="272"/>
        <end position="283"/>
    </location>
</feature>
<keyword evidence="9" id="KW-1185">Reference proteome</keyword>